<comment type="caution">
    <text evidence="6">The sequence shown here is derived from an EMBL/GenBank/DDBJ whole genome shotgun (WGS) entry which is preliminary data.</text>
</comment>
<dbReference type="AlphaFoldDB" id="T1BW55"/>
<evidence type="ECO:0000259" key="5">
    <source>
        <dbReference type="Pfam" id="PF00005"/>
    </source>
</evidence>
<dbReference type="InterPro" id="IPR050107">
    <property type="entry name" value="ABC_carbohydrate_import_ATPase"/>
</dbReference>
<evidence type="ECO:0000256" key="2">
    <source>
        <dbReference type="ARBA" id="ARBA00022737"/>
    </source>
</evidence>
<evidence type="ECO:0000256" key="4">
    <source>
        <dbReference type="ARBA" id="ARBA00022840"/>
    </source>
</evidence>
<gene>
    <name evidence="6" type="ORF">B1A_05236</name>
</gene>
<keyword evidence="3" id="KW-0547">Nucleotide-binding</keyword>
<dbReference type="SUPFAM" id="SSF52540">
    <property type="entry name" value="P-loop containing nucleoside triphosphate hydrolases"/>
    <property type="match status" value="2"/>
</dbReference>
<dbReference type="PANTHER" id="PTHR43790">
    <property type="entry name" value="CARBOHYDRATE TRANSPORT ATP-BINDING PROTEIN MG119-RELATED"/>
    <property type="match status" value="1"/>
</dbReference>
<feature type="domain" description="ABC transporter" evidence="5">
    <location>
        <begin position="110"/>
        <end position="161"/>
    </location>
</feature>
<sequence length="171" mass="17954">MLDEPTSSLGPAAVGRLHDVIDRLRSEGRAVAFISQRLDDIVALADRVTVLRDGRVAGRLMREDVTPEAVAYLMAGAVGATGPARLDAKADDRNIEVLSVEGLPLPGSVSGVTLSVHCGEVLGLAGLAGSGTSELLRALYGTVSHHKGAVRLFQHDVAKWPIRRRVSAGMG</sequence>
<dbReference type="Pfam" id="PF00005">
    <property type="entry name" value="ABC_tran"/>
    <property type="match status" value="1"/>
</dbReference>
<proteinExistence type="predicted"/>
<name>T1BW55_9ZZZZ</name>
<feature type="non-terminal residue" evidence="6">
    <location>
        <position position="171"/>
    </location>
</feature>
<evidence type="ECO:0000256" key="1">
    <source>
        <dbReference type="ARBA" id="ARBA00022448"/>
    </source>
</evidence>
<evidence type="ECO:0000313" key="6">
    <source>
        <dbReference type="EMBL" id="EQD72863.1"/>
    </source>
</evidence>
<keyword evidence="1" id="KW-0813">Transport</keyword>
<keyword evidence="4 6" id="KW-0067">ATP-binding</keyword>
<reference evidence="6" key="2">
    <citation type="journal article" date="2014" name="ISME J.">
        <title>Microbial stratification in low pH oxic and suboxic macroscopic growths along an acid mine drainage.</title>
        <authorList>
            <person name="Mendez-Garcia C."/>
            <person name="Mesa V."/>
            <person name="Sprenger R.R."/>
            <person name="Richter M."/>
            <person name="Diez M.S."/>
            <person name="Solano J."/>
            <person name="Bargiela R."/>
            <person name="Golyshina O.V."/>
            <person name="Manteca A."/>
            <person name="Ramos J.L."/>
            <person name="Gallego J.R."/>
            <person name="Llorente I."/>
            <person name="Martins Dos Santos V.A."/>
            <person name="Jensen O.N."/>
            <person name="Pelaez A.I."/>
            <person name="Sanchez J."/>
            <person name="Ferrer M."/>
        </authorList>
    </citation>
    <scope>NUCLEOTIDE SEQUENCE</scope>
</reference>
<dbReference type="GO" id="GO:0005524">
    <property type="term" value="F:ATP binding"/>
    <property type="evidence" value="ECO:0007669"/>
    <property type="project" value="UniProtKB-KW"/>
</dbReference>
<accession>T1BW55</accession>
<dbReference type="GO" id="GO:0016887">
    <property type="term" value="F:ATP hydrolysis activity"/>
    <property type="evidence" value="ECO:0007669"/>
    <property type="project" value="InterPro"/>
</dbReference>
<dbReference type="InterPro" id="IPR027417">
    <property type="entry name" value="P-loop_NTPase"/>
</dbReference>
<dbReference type="EMBL" id="AUZX01003815">
    <property type="protein sequence ID" value="EQD72863.1"/>
    <property type="molecule type" value="Genomic_DNA"/>
</dbReference>
<organism evidence="6">
    <name type="scientific">mine drainage metagenome</name>
    <dbReference type="NCBI Taxonomy" id="410659"/>
    <lineage>
        <taxon>unclassified sequences</taxon>
        <taxon>metagenomes</taxon>
        <taxon>ecological metagenomes</taxon>
    </lineage>
</organism>
<dbReference type="Gene3D" id="3.40.50.300">
    <property type="entry name" value="P-loop containing nucleotide triphosphate hydrolases"/>
    <property type="match status" value="2"/>
</dbReference>
<reference evidence="6" key="1">
    <citation type="submission" date="2013-08" db="EMBL/GenBank/DDBJ databases">
        <authorList>
            <person name="Mendez C."/>
            <person name="Richter M."/>
            <person name="Ferrer M."/>
            <person name="Sanchez J."/>
        </authorList>
    </citation>
    <scope>NUCLEOTIDE SEQUENCE</scope>
</reference>
<keyword evidence="2" id="KW-0677">Repeat</keyword>
<dbReference type="InterPro" id="IPR003439">
    <property type="entry name" value="ABC_transporter-like_ATP-bd"/>
</dbReference>
<evidence type="ECO:0000256" key="3">
    <source>
        <dbReference type="ARBA" id="ARBA00022741"/>
    </source>
</evidence>
<protein>
    <submittedName>
        <fullName evidence="6">ABC transporter, ATP-binding protein</fullName>
    </submittedName>
</protein>
<dbReference type="PANTHER" id="PTHR43790:SF9">
    <property type="entry name" value="GALACTOFURANOSE TRANSPORTER ATP-BINDING PROTEIN YTFR"/>
    <property type="match status" value="1"/>
</dbReference>